<dbReference type="eggNOG" id="ENOG502QT41">
    <property type="taxonomic scope" value="Eukaryota"/>
</dbReference>
<dbReference type="GO" id="GO:0090617">
    <property type="term" value="P:mitochondrial mRNA 5'-end processing"/>
    <property type="evidence" value="ECO:0000318"/>
    <property type="project" value="GO_Central"/>
</dbReference>
<evidence type="ECO:0000313" key="1">
    <source>
        <dbReference type="EMBL" id="EEF45488.1"/>
    </source>
</evidence>
<dbReference type="KEGG" id="rcu:8262394"/>
<reference evidence="2" key="1">
    <citation type="journal article" date="2010" name="Nat. Biotechnol.">
        <title>Draft genome sequence of the oilseed species Ricinus communis.</title>
        <authorList>
            <person name="Chan A.P."/>
            <person name="Crabtree J."/>
            <person name="Zhao Q."/>
            <person name="Lorenzi H."/>
            <person name="Orvis J."/>
            <person name="Puiu D."/>
            <person name="Melake-Berhan A."/>
            <person name="Jones K.M."/>
            <person name="Redman J."/>
            <person name="Chen G."/>
            <person name="Cahoon E.B."/>
            <person name="Gedil M."/>
            <person name="Stanke M."/>
            <person name="Haas B.J."/>
            <person name="Wortman J.R."/>
            <person name="Fraser-Liggett C.M."/>
            <person name="Ravel J."/>
            <person name="Rabinowicz P.D."/>
        </authorList>
    </citation>
    <scope>NUCLEOTIDE SEQUENCE [LARGE SCALE GENOMIC DNA]</scope>
    <source>
        <strain evidence="2">cv. Hale</strain>
    </source>
</reference>
<proteinExistence type="predicted"/>
<dbReference type="PANTHER" id="PTHR47604:SF1">
    <property type="entry name" value="ADENYLYL CYCLASE"/>
    <property type="match status" value="1"/>
</dbReference>
<dbReference type="FunCoup" id="B9RT05">
    <property type="interactions" value="1780"/>
</dbReference>
<protein>
    <submittedName>
        <fullName evidence="1">Uncharacterized protein</fullName>
    </submittedName>
</protein>
<dbReference type="STRING" id="3988.B9RT05"/>
<dbReference type="AlphaFoldDB" id="B9RT05"/>
<dbReference type="InParanoid" id="B9RT05"/>
<dbReference type="EMBL" id="EQ973812">
    <property type="protein sequence ID" value="EEF45488.1"/>
    <property type="molecule type" value="Genomic_DNA"/>
</dbReference>
<gene>
    <name evidence="1" type="ORF">RCOM_0680190</name>
</gene>
<dbReference type="InterPro" id="IPR011990">
    <property type="entry name" value="TPR-like_helical_dom_sf"/>
</dbReference>
<keyword evidence="2" id="KW-1185">Reference proteome</keyword>
<dbReference type="OMA" id="QTSFETW"/>
<dbReference type="Gene3D" id="1.25.40.10">
    <property type="entry name" value="Tetratricopeptide repeat domain"/>
    <property type="match status" value="1"/>
</dbReference>
<dbReference type="Proteomes" id="UP000008311">
    <property type="component" value="Unassembled WGS sequence"/>
</dbReference>
<accession>B9RT05</accession>
<dbReference type="GO" id="GO:0003729">
    <property type="term" value="F:mRNA binding"/>
    <property type="evidence" value="ECO:0000318"/>
    <property type="project" value="GO_Central"/>
</dbReference>
<evidence type="ECO:0000313" key="2">
    <source>
        <dbReference type="Proteomes" id="UP000008311"/>
    </source>
</evidence>
<dbReference type="GO" id="GO:0005739">
    <property type="term" value="C:mitochondrion"/>
    <property type="evidence" value="ECO:0007669"/>
    <property type="project" value="GOC"/>
</dbReference>
<name>B9RT05_RICCO</name>
<dbReference type="OrthoDB" id="2016320at2759"/>
<dbReference type="PANTHER" id="PTHR47604">
    <property type="entry name" value="ADENYLYL CYCLASE"/>
    <property type="match status" value="1"/>
</dbReference>
<organism evidence="1 2">
    <name type="scientific">Ricinus communis</name>
    <name type="common">Castor bean</name>
    <dbReference type="NCBI Taxonomy" id="3988"/>
    <lineage>
        <taxon>Eukaryota</taxon>
        <taxon>Viridiplantae</taxon>
        <taxon>Streptophyta</taxon>
        <taxon>Embryophyta</taxon>
        <taxon>Tracheophyta</taxon>
        <taxon>Spermatophyta</taxon>
        <taxon>Magnoliopsida</taxon>
        <taxon>eudicotyledons</taxon>
        <taxon>Gunneridae</taxon>
        <taxon>Pentapetalae</taxon>
        <taxon>rosids</taxon>
        <taxon>fabids</taxon>
        <taxon>Malpighiales</taxon>
        <taxon>Euphorbiaceae</taxon>
        <taxon>Acalyphoideae</taxon>
        <taxon>Acalypheae</taxon>
        <taxon>Ricinus</taxon>
    </lineage>
</organism>
<sequence>MQVLSNARRLARVLKNPPILLNSAAANHKFLSSSSDVIQISTSPNQCQHHNYFSSNSLYFSGQGNCLLMSQYPLYLRTTKASFGTSVDTAPTEAVKELYDKILDSVNVKRTMSPNAWLWSMIDNCKNHEDIKLLFDTLQNLRRFRLSNLRIHDNFNCHLCREVTKACTRVGAIDFGKKALWKHNVYGLTPNIGSANHLLSYAKEHNDLNLMVEVMKLLKKNDIALQPSTTDTVFSICYNAGNWELICKYSKKFLKAGMKLRKTAFDMWMDFAIKRGDTESLWQIEKLRSESMQHHTLMSGFSCAKGLILEHKPEDAAAIIQILNQTLSDTKKPGIVVELQKLVSEWPLDVVKHQPEENRKAVSAALKSDVPAMVMNLLEKGLKANVNLEDLILKEEISS</sequence>